<accession>A0ABP4PWJ9</accession>
<dbReference type="EMBL" id="BAAAOS010000033">
    <property type="protein sequence ID" value="GAA1588549.1"/>
    <property type="molecule type" value="Genomic_DNA"/>
</dbReference>
<reference evidence="3" key="1">
    <citation type="journal article" date="2019" name="Int. J. Syst. Evol. Microbiol.">
        <title>The Global Catalogue of Microorganisms (GCM) 10K type strain sequencing project: providing services to taxonomists for standard genome sequencing and annotation.</title>
        <authorList>
            <consortium name="The Broad Institute Genomics Platform"/>
            <consortium name="The Broad Institute Genome Sequencing Center for Infectious Disease"/>
            <person name="Wu L."/>
            <person name="Ma J."/>
        </authorList>
    </citation>
    <scope>NUCLEOTIDE SEQUENCE [LARGE SCALE GENOMIC DNA]</scope>
    <source>
        <strain evidence="3">JCM 14969</strain>
    </source>
</reference>
<proteinExistence type="predicted"/>
<dbReference type="InterPro" id="IPR032075">
    <property type="entry name" value="PI-PLC-C1"/>
</dbReference>
<comment type="caution">
    <text evidence="2">The sequence shown here is derived from an EMBL/GenBank/DDBJ whole genome shotgun (WGS) entry which is preliminary data.</text>
</comment>
<dbReference type="RefSeq" id="WP_344217457.1">
    <property type="nucleotide sequence ID" value="NZ_BAAAOS010000033.1"/>
</dbReference>
<dbReference type="CDD" id="cd08589">
    <property type="entry name" value="PI-PLCc_SaPLC1_like"/>
    <property type="match status" value="1"/>
</dbReference>
<gene>
    <name evidence="2" type="ORF">GCM10009789_47600</name>
</gene>
<evidence type="ECO:0000313" key="3">
    <source>
        <dbReference type="Proteomes" id="UP001500393"/>
    </source>
</evidence>
<keyword evidence="1" id="KW-0732">Signal</keyword>
<keyword evidence="3" id="KW-1185">Reference proteome</keyword>
<dbReference type="Proteomes" id="UP001500393">
    <property type="component" value="Unassembled WGS sequence"/>
</dbReference>
<dbReference type="SUPFAM" id="SSF51695">
    <property type="entry name" value="PLC-like phosphodiesterases"/>
    <property type="match status" value="1"/>
</dbReference>
<sequence length="404" mass="43495">MQISSKWVAGLASLSVAAAGLAGATLTPDRTDVTTAGPGTADAAKAVQSTDGRGDGGLRLNQLQQVGSHNSYHRELSAAEKQVQQAQDPGATNLFYSHASIPNQLEDQNMRSLELDLFPDPAGGLYTWPLLRKATGQGPLTDPALVQPGIKVMHVPDFDYNTNCRSFVLCLQQVKTWSAAHPKHAPITIQLELKQSDPKVVAAGGVKAPPWDLRNLTSIDTEIRSVFSEKQLLSPDDVRRAGLTLEQSVLTKGWPTLDQARGKVMFFFDNGGAGTVRDLYREGRPNLEGRAVFTRGPEGEPDAAVTMVNDPRGANQAEIQRLVKKGYLVRTRSDEPMSTVLTNETSRVGIALASGAQWVTTDFPVAGMAARYDSDFVAKLPGDAAVRCNPVVAPNRCRGNVSER</sequence>
<name>A0ABP4PWJ9_9ACTN</name>
<dbReference type="Gene3D" id="3.20.20.190">
    <property type="entry name" value="Phosphatidylinositol (PI) phosphodiesterase"/>
    <property type="match status" value="1"/>
</dbReference>
<feature type="chain" id="PRO_5045788301" evidence="1">
    <location>
        <begin position="25"/>
        <end position="404"/>
    </location>
</feature>
<evidence type="ECO:0000313" key="2">
    <source>
        <dbReference type="EMBL" id="GAA1588549.1"/>
    </source>
</evidence>
<feature type="signal peptide" evidence="1">
    <location>
        <begin position="1"/>
        <end position="24"/>
    </location>
</feature>
<protein>
    <submittedName>
        <fullName evidence="2">Phosphatidylinositol-specific phospholipase C1-like protein</fullName>
    </submittedName>
</protein>
<dbReference type="InterPro" id="IPR017946">
    <property type="entry name" value="PLC-like_Pdiesterase_TIM-brl"/>
</dbReference>
<evidence type="ECO:0000256" key="1">
    <source>
        <dbReference type="SAM" id="SignalP"/>
    </source>
</evidence>
<organism evidence="2 3">
    <name type="scientific">Kribbella sancticallisti</name>
    <dbReference type="NCBI Taxonomy" id="460087"/>
    <lineage>
        <taxon>Bacteria</taxon>
        <taxon>Bacillati</taxon>
        <taxon>Actinomycetota</taxon>
        <taxon>Actinomycetes</taxon>
        <taxon>Propionibacteriales</taxon>
        <taxon>Kribbellaceae</taxon>
        <taxon>Kribbella</taxon>
    </lineage>
</organism>
<dbReference type="Pfam" id="PF16670">
    <property type="entry name" value="PI-PLC-C1"/>
    <property type="match status" value="1"/>
</dbReference>